<comment type="caution">
    <text evidence="1">The sequence shown here is derived from an EMBL/GenBank/DDBJ whole genome shotgun (WGS) entry which is preliminary data.</text>
</comment>
<dbReference type="AlphaFoldDB" id="A0A0V1GCK3"/>
<proteinExistence type="predicted"/>
<dbReference type="Proteomes" id="UP000055024">
    <property type="component" value="Unassembled WGS sequence"/>
</dbReference>
<dbReference type="EMBL" id="JYDP01003233">
    <property type="protein sequence ID" value="KRY95990.1"/>
    <property type="molecule type" value="Genomic_DNA"/>
</dbReference>
<reference evidence="1 2" key="1">
    <citation type="submission" date="2015-01" db="EMBL/GenBank/DDBJ databases">
        <title>Evolution of Trichinella species and genotypes.</title>
        <authorList>
            <person name="Korhonen P.K."/>
            <person name="Edoardo P."/>
            <person name="Giuseppe L.R."/>
            <person name="Gasser R.B."/>
        </authorList>
    </citation>
    <scope>NUCLEOTIDE SEQUENCE [LARGE SCALE GENOMIC DNA]</scope>
    <source>
        <strain evidence="1">ISS1029</strain>
    </source>
</reference>
<organism evidence="1 2">
    <name type="scientific">Trichinella zimbabwensis</name>
    <dbReference type="NCBI Taxonomy" id="268475"/>
    <lineage>
        <taxon>Eukaryota</taxon>
        <taxon>Metazoa</taxon>
        <taxon>Ecdysozoa</taxon>
        <taxon>Nematoda</taxon>
        <taxon>Enoplea</taxon>
        <taxon>Dorylaimia</taxon>
        <taxon>Trichinellida</taxon>
        <taxon>Trichinellidae</taxon>
        <taxon>Trichinella</taxon>
    </lineage>
</organism>
<evidence type="ECO:0000313" key="1">
    <source>
        <dbReference type="EMBL" id="KRY95990.1"/>
    </source>
</evidence>
<sequence>MVEVEKPEAPVCSCPLPADGHSVNEDIINIIS</sequence>
<gene>
    <name evidence="1" type="ORF">T11_11178</name>
</gene>
<evidence type="ECO:0000313" key="2">
    <source>
        <dbReference type="Proteomes" id="UP000055024"/>
    </source>
</evidence>
<name>A0A0V1GCK3_9BILA</name>
<protein>
    <submittedName>
        <fullName evidence="1">Uncharacterized protein</fullName>
    </submittedName>
</protein>
<accession>A0A0V1GCK3</accession>
<keyword evidence="2" id="KW-1185">Reference proteome</keyword>